<evidence type="ECO:0000313" key="5">
    <source>
        <dbReference type="EMBL" id="RPE27627.1"/>
    </source>
</evidence>
<dbReference type="SUPFAM" id="SSF52540">
    <property type="entry name" value="P-loop containing nucleoside triphosphate hydrolases"/>
    <property type="match status" value="1"/>
</dbReference>
<evidence type="ECO:0000259" key="4">
    <source>
        <dbReference type="PROSITE" id="PS50043"/>
    </source>
</evidence>
<dbReference type="PANTHER" id="PTHR16305">
    <property type="entry name" value="TESTICULAR SOLUBLE ADENYLYL CYCLASE"/>
    <property type="match status" value="1"/>
</dbReference>
<dbReference type="InterPro" id="IPR041664">
    <property type="entry name" value="AAA_16"/>
</dbReference>
<dbReference type="InterPro" id="IPR027417">
    <property type="entry name" value="P-loop_NTPase"/>
</dbReference>
<reference evidence="5 6" key="1">
    <citation type="submission" date="2018-11" db="EMBL/GenBank/DDBJ databases">
        <title>Sequencing the genomes of 1000 actinobacteria strains.</title>
        <authorList>
            <person name="Klenk H.-P."/>
        </authorList>
    </citation>
    <scope>NUCLEOTIDE SEQUENCE [LARGE SCALE GENOMIC DNA]</scope>
    <source>
        <strain evidence="5 6">DSM 44781</strain>
    </source>
</reference>
<dbReference type="SUPFAM" id="SSF46894">
    <property type="entry name" value="C-terminal effector domain of the bipartite response regulators"/>
    <property type="match status" value="1"/>
</dbReference>
<evidence type="ECO:0000256" key="1">
    <source>
        <dbReference type="ARBA" id="ARBA00022741"/>
    </source>
</evidence>
<comment type="caution">
    <text evidence="5">The sequence shown here is derived from an EMBL/GenBank/DDBJ whole genome shotgun (WGS) entry which is preliminary data.</text>
</comment>
<gene>
    <name evidence="5" type="ORF">EDD38_6912</name>
</gene>
<dbReference type="PROSITE" id="PS00622">
    <property type="entry name" value="HTH_LUXR_1"/>
    <property type="match status" value="1"/>
</dbReference>
<dbReference type="GO" id="GO:0005524">
    <property type="term" value="F:ATP binding"/>
    <property type="evidence" value="ECO:0007669"/>
    <property type="project" value="UniProtKB-KW"/>
</dbReference>
<keyword evidence="6" id="KW-1185">Reference proteome</keyword>
<dbReference type="GO" id="GO:0003677">
    <property type="term" value="F:DNA binding"/>
    <property type="evidence" value="ECO:0007669"/>
    <property type="project" value="InterPro"/>
</dbReference>
<dbReference type="Pfam" id="PF13191">
    <property type="entry name" value="AAA_16"/>
    <property type="match status" value="1"/>
</dbReference>
<dbReference type="PANTHER" id="PTHR16305:SF35">
    <property type="entry name" value="TRANSCRIPTIONAL ACTIVATOR DOMAIN"/>
    <property type="match status" value="1"/>
</dbReference>
<evidence type="ECO:0000256" key="3">
    <source>
        <dbReference type="SAM" id="MobiDB-lite"/>
    </source>
</evidence>
<dbReference type="GO" id="GO:0004016">
    <property type="term" value="F:adenylate cyclase activity"/>
    <property type="evidence" value="ECO:0007669"/>
    <property type="project" value="TreeGrafter"/>
</dbReference>
<proteinExistence type="predicted"/>
<sequence>MTVGGRGVGAARHDEAHGTDMPSPVGAVGSGVRMGCAAMRHDDGAPGFVGRRREVARLVQALRAVPAVVLVEGDAGVGKSALVGRALAEAEVPGERVLTGRCHPVAEPSPYGPLLDALRRGRPVLAGVAEMPPSAGALRTWLPDLADLLPEGTAGAAADERYRLTQGLQALLGALGEVVLLVEDAQWADRATRELLLLLARDPHPGLSLVVTYRPEELPDGVPVLGTAYRCPPGVSGGLLRIEPLDEAEVLELARTVLGTGTGTGTGGAAGPAAAPVSSAGVAAGAGLASGAGPGAGPGTVPAVARLLYERSGGLPAAIVEDLAALQEDGRQTDPVAFLSGAKLARGLRDAVAERLAGLGAEARAVVETVAVLEEPAGEGLIAEVSALPAEQVSPGLVEALRAGVLSEPEPARYAFRWEPARQVAYRRIPGPTRSALHRRAIDALRTGRPQPLARIAAHTRAIGDRDAWQQAAEAAADQAVEQGDTEVAGPLLRELLAETDLAPERRGRAARALSGLAANAAYDAASTEVLADIIADPRLPVADRGEVRLTLGLRVAVQGGDRAGFALIEQAADELIAERPARAARALVALAMNERDGAGAAVRERMAKAAAALESEPDEEVAAAYRATRLTFQAREGDPELWPELDRLPRDASSPELVRQTTRALFNVGDIAMETGHDQRAGRLLAESRALARQAAISYLECYSRIALLRLDGLAGRWQGLEERFETIGTEYPDVAMARVERAMLFGRMAASRGRLAVARAEFESAARYGERESQVTTAIRAAAGLGAVELVERGAEAAAAVLAPAVAMLRQAGAWARAGELLPIAVEAVRGVGDEGAARHLTEEAAEAIDGTDAPAAHAGLALARGVLLEGTDSCGAIESYREARDAWRGIGRPYEVAKAEERLARALADRDPQTAAERLAAAEATYTTLGAASDAARCQHVRRDLGLGRMASPGRRGYGEALSPRERQVAELVGQGVSNQDIAQALFLSPRTVEHHVASVLRKLGVGRKDVAEALAETES</sequence>
<dbReference type="Proteomes" id="UP000266906">
    <property type="component" value="Unassembled WGS sequence"/>
</dbReference>
<keyword evidence="2" id="KW-0067">ATP-binding</keyword>
<dbReference type="CDD" id="cd06170">
    <property type="entry name" value="LuxR_C_like"/>
    <property type="match status" value="1"/>
</dbReference>
<dbReference type="GO" id="GO:0005737">
    <property type="term" value="C:cytoplasm"/>
    <property type="evidence" value="ECO:0007669"/>
    <property type="project" value="TreeGrafter"/>
</dbReference>
<dbReference type="PRINTS" id="PR00038">
    <property type="entry name" value="HTHLUXR"/>
</dbReference>
<dbReference type="Pfam" id="PF00196">
    <property type="entry name" value="GerE"/>
    <property type="match status" value="1"/>
</dbReference>
<evidence type="ECO:0000256" key="2">
    <source>
        <dbReference type="ARBA" id="ARBA00022840"/>
    </source>
</evidence>
<organism evidence="5 6">
    <name type="scientific">Kitasatospora cineracea</name>
    <dbReference type="NCBI Taxonomy" id="88074"/>
    <lineage>
        <taxon>Bacteria</taxon>
        <taxon>Bacillati</taxon>
        <taxon>Actinomycetota</taxon>
        <taxon>Actinomycetes</taxon>
        <taxon>Kitasatosporales</taxon>
        <taxon>Streptomycetaceae</taxon>
        <taxon>Kitasatospora</taxon>
    </lineage>
</organism>
<dbReference type="InterPro" id="IPR016032">
    <property type="entry name" value="Sig_transdc_resp-reg_C-effctor"/>
</dbReference>
<dbReference type="SMART" id="SM00421">
    <property type="entry name" value="HTH_LUXR"/>
    <property type="match status" value="1"/>
</dbReference>
<dbReference type="InterPro" id="IPR036388">
    <property type="entry name" value="WH-like_DNA-bd_sf"/>
</dbReference>
<name>A0A3N4RH07_9ACTN</name>
<dbReference type="EMBL" id="RKQG01000003">
    <property type="protein sequence ID" value="RPE27627.1"/>
    <property type="molecule type" value="Genomic_DNA"/>
</dbReference>
<feature type="domain" description="HTH luxR-type" evidence="4">
    <location>
        <begin position="958"/>
        <end position="1023"/>
    </location>
</feature>
<dbReference type="GO" id="GO:0006355">
    <property type="term" value="P:regulation of DNA-templated transcription"/>
    <property type="evidence" value="ECO:0007669"/>
    <property type="project" value="InterPro"/>
</dbReference>
<feature type="region of interest" description="Disordered" evidence="3">
    <location>
        <begin position="1"/>
        <end position="25"/>
    </location>
</feature>
<keyword evidence="1" id="KW-0547">Nucleotide-binding</keyword>
<dbReference type="Gene3D" id="1.10.10.10">
    <property type="entry name" value="Winged helix-like DNA-binding domain superfamily/Winged helix DNA-binding domain"/>
    <property type="match status" value="1"/>
</dbReference>
<evidence type="ECO:0000313" key="6">
    <source>
        <dbReference type="Proteomes" id="UP000266906"/>
    </source>
</evidence>
<dbReference type="InterPro" id="IPR000792">
    <property type="entry name" value="Tscrpt_reg_LuxR_C"/>
</dbReference>
<dbReference type="AlphaFoldDB" id="A0A3N4RH07"/>
<protein>
    <submittedName>
        <fullName evidence="5">Regulatory LuxR family protein</fullName>
    </submittedName>
</protein>
<dbReference type="PROSITE" id="PS50043">
    <property type="entry name" value="HTH_LUXR_2"/>
    <property type="match status" value="1"/>
</dbReference>
<accession>A0A3N4RH07</accession>